<feature type="region of interest" description="Disordered" evidence="1">
    <location>
        <begin position="149"/>
        <end position="171"/>
    </location>
</feature>
<name>A0ABD3IZ79_EUCGL</name>
<evidence type="ECO:0000313" key="4">
    <source>
        <dbReference type="Proteomes" id="UP001634007"/>
    </source>
</evidence>
<accession>A0ABD3IZ79</accession>
<reference evidence="2 4" key="1">
    <citation type="submission" date="2024-11" db="EMBL/GenBank/DDBJ databases">
        <title>Chromosome-level genome assembly of Eucalyptus globulus Labill. provides insights into its genome evolution.</title>
        <authorList>
            <person name="Li X."/>
        </authorList>
    </citation>
    <scope>NUCLEOTIDE SEQUENCE [LARGE SCALE GENOMIC DNA]</scope>
    <source>
        <strain evidence="2">CL2024</strain>
        <tissue evidence="2">Fresh tender leaves</tissue>
    </source>
</reference>
<dbReference type="InterPro" id="IPR044967">
    <property type="entry name" value="PTAC10"/>
</dbReference>
<dbReference type="Proteomes" id="UP001634007">
    <property type="component" value="Unassembled WGS sequence"/>
</dbReference>
<keyword evidence="4" id="KW-1185">Reference proteome</keyword>
<feature type="compositionally biased region" description="Basic and acidic residues" evidence="1">
    <location>
        <begin position="149"/>
        <end position="168"/>
    </location>
</feature>
<dbReference type="PANTHER" id="PTHR36371:SF1">
    <property type="entry name" value="PROTEIN PLASTID TRANSCRIPTIONALLY ACTIVE 10"/>
    <property type="match status" value="1"/>
</dbReference>
<feature type="region of interest" description="Disordered" evidence="1">
    <location>
        <begin position="387"/>
        <end position="449"/>
    </location>
</feature>
<dbReference type="EMBL" id="JBJKBG010000010">
    <property type="protein sequence ID" value="KAL3719418.1"/>
    <property type="molecule type" value="Genomic_DNA"/>
</dbReference>
<protein>
    <submittedName>
        <fullName evidence="2">Uncharacterized protein</fullName>
    </submittedName>
</protein>
<proteinExistence type="predicted"/>
<dbReference type="EMBL" id="JBJKBG010000008">
    <property type="protein sequence ID" value="KAL3727287.1"/>
    <property type="molecule type" value="Genomic_DNA"/>
</dbReference>
<organism evidence="2 4">
    <name type="scientific">Eucalyptus globulus</name>
    <name type="common">Tasmanian blue gum</name>
    <dbReference type="NCBI Taxonomy" id="34317"/>
    <lineage>
        <taxon>Eukaryota</taxon>
        <taxon>Viridiplantae</taxon>
        <taxon>Streptophyta</taxon>
        <taxon>Embryophyta</taxon>
        <taxon>Tracheophyta</taxon>
        <taxon>Spermatophyta</taxon>
        <taxon>Magnoliopsida</taxon>
        <taxon>eudicotyledons</taxon>
        <taxon>Gunneridae</taxon>
        <taxon>Pentapetalae</taxon>
        <taxon>rosids</taxon>
        <taxon>malvids</taxon>
        <taxon>Myrtales</taxon>
        <taxon>Myrtaceae</taxon>
        <taxon>Myrtoideae</taxon>
        <taxon>Eucalypteae</taxon>
        <taxon>Eucalyptus</taxon>
    </lineage>
</organism>
<evidence type="ECO:0000313" key="3">
    <source>
        <dbReference type="EMBL" id="KAL3727287.1"/>
    </source>
</evidence>
<evidence type="ECO:0000256" key="1">
    <source>
        <dbReference type="SAM" id="MobiDB-lite"/>
    </source>
</evidence>
<dbReference type="PANTHER" id="PTHR36371">
    <property type="entry name" value="PROTEIN PLASTID TRANSCRIPTIONALLY ACTIVE 10"/>
    <property type="match status" value="1"/>
</dbReference>
<gene>
    <name evidence="2" type="ORF">ACJRO7_004389</name>
    <name evidence="3" type="ORF">ACJRO7_032081</name>
</gene>
<feature type="compositionally biased region" description="Basic and acidic residues" evidence="1">
    <location>
        <begin position="387"/>
        <end position="398"/>
    </location>
</feature>
<evidence type="ECO:0000313" key="2">
    <source>
        <dbReference type="EMBL" id="KAL3719418.1"/>
    </source>
</evidence>
<feature type="region of interest" description="Disordered" evidence="1">
    <location>
        <begin position="99"/>
        <end position="128"/>
    </location>
</feature>
<feature type="compositionally biased region" description="Polar residues" evidence="1">
    <location>
        <begin position="421"/>
        <end position="439"/>
    </location>
</feature>
<dbReference type="AlphaFoldDB" id="A0ABD3IZ79"/>
<comment type="caution">
    <text evidence="2">The sequence shown here is derived from an EMBL/GenBank/DDBJ whole genome shotgun (WGS) entry which is preliminary data.</text>
</comment>
<feature type="compositionally biased region" description="Acidic residues" evidence="1">
    <location>
        <begin position="399"/>
        <end position="416"/>
    </location>
</feature>
<sequence length="449" mass="52488">MDKFVEEEKDQDICYDDEEDSAGRDETIMSDVDSLHLLDQPGHIVEGNEEEIKENRQRCEGQLSKPWCEGYFNEDESEENANDAELVKRLNKQRQRAIAAVHRGGKTIASRNSYKDKGGRSSHNSKIQKQLSSRYCTWKNSAAYRGWRKRDCGRPPIPRKDPGAKPEEEPLLSNHPYVDKLWQIHVAEQMILDDLEANPEKYQNQKLSELVDDDYDEEKSVEYTKAYYKKSLIPKVILKTSVRELDLEAALAEREFHKKMRKEAERGEAYKISKFRRNIEMDEYDLMHWRRSFEEREALIRDISCRQALGLPLEEPGRYVDSGYFGKDQYDPSNPLYRYDYWGEPENSEKSKQQRMTDAHNKSMVGKGVVWYEMSYEDAIKQKMQREAASKGVMQKDFEDQDSDKDDEDDDDEDFDYSILGNPSISFENQPLVNGTESSRISDEGMFED</sequence>